<feature type="domain" description="Mur ligase C-terminal" evidence="9">
    <location>
        <begin position="312"/>
        <end position="423"/>
    </location>
</feature>
<evidence type="ECO:0000256" key="4">
    <source>
        <dbReference type="ARBA" id="ARBA00022598"/>
    </source>
</evidence>
<organism evidence="11 12">
    <name type="scientific">Chitinivibrio alkaliphilus ACht1</name>
    <dbReference type="NCBI Taxonomy" id="1313304"/>
    <lineage>
        <taxon>Bacteria</taxon>
        <taxon>Pseudomonadati</taxon>
        <taxon>Fibrobacterota</taxon>
        <taxon>Chitinivibrionia</taxon>
        <taxon>Chitinivibrionales</taxon>
        <taxon>Chitinivibrionaceae</taxon>
        <taxon>Chitinivibrio</taxon>
    </lineage>
</organism>
<reference evidence="11 12" key="1">
    <citation type="journal article" date="2013" name="Environ. Microbiol.">
        <title>Genome analysis of Chitinivibrio alkaliphilus gen. nov., sp. nov., a novel extremely haloalkaliphilic anaerobic chitinolytic bacterium from the candidate phylum Termite Group 3.</title>
        <authorList>
            <person name="Sorokin D.Y."/>
            <person name="Gumerov V.M."/>
            <person name="Rakitin A.L."/>
            <person name="Beletsky A.V."/>
            <person name="Damste J.S."/>
            <person name="Muyzer G."/>
            <person name="Mardanov A.V."/>
            <person name="Ravin N.V."/>
        </authorList>
    </citation>
    <scope>NUCLEOTIDE SEQUENCE [LARGE SCALE GENOMIC DNA]</scope>
    <source>
        <strain evidence="11 12">ACht1</strain>
    </source>
</reference>
<dbReference type="GO" id="GO:0009252">
    <property type="term" value="P:peptidoglycan biosynthetic process"/>
    <property type="evidence" value="ECO:0007669"/>
    <property type="project" value="UniProtKB-UniRule"/>
</dbReference>
<dbReference type="PATRIC" id="fig|1313304.3.peg.1819"/>
<dbReference type="AlphaFoldDB" id="U7D3W6"/>
<dbReference type="OrthoDB" id="9809796at2"/>
<proteinExistence type="inferred from homology"/>
<evidence type="ECO:0000256" key="6">
    <source>
        <dbReference type="ARBA" id="ARBA00022840"/>
    </source>
</evidence>
<dbReference type="Gene3D" id="3.40.1190.10">
    <property type="entry name" value="Mur-like, catalytic domain"/>
    <property type="match status" value="1"/>
</dbReference>
<dbReference type="HAMAP" id="MF_00639">
    <property type="entry name" value="MurD"/>
    <property type="match status" value="1"/>
</dbReference>
<dbReference type="NCBIfam" id="TIGR01087">
    <property type="entry name" value="murD"/>
    <property type="match status" value="1"/>
</dbReference>
<comment type="pathway">
    <text evidence="2 7 8">Cell wall biogenesis; peptidoglycan biosynthesis.</text>
</comment>
<dbReference type="EC" id="6.3.2.9" evidence="7 8"/>
<dbReference type="PANTHER" id="PTHR43692:SF1">
    <property type="entry name" value="UDP-N-ACETYLMURAMOYLALANINE--D-GLUTAMATE LIGASE"/>
    <property type="match status" value="1"/>
</dbReference>
<keyword evidence="7 8" id="KW-0573">Peptidoglycan synthesis</keyword>
<evidence type="ECO:0000256" key="5">
    <source>
        <dbReference type="ARBA" id="ARBA00022741"/>
    </source>
</evidence>
<keyword evidence="3 7" id="KW-0963">Cytoplasm</keyword>
<comment type="function">
    <text evidence="7 8">Cell wall formation. Catalyzes the addition of glutamate to the nucleotide precursor UDP-N-acetylmuramoyl-L-alanine (UMA).</text>
</comment>
<keyword evidence="6 7" id="KW-0067">ATP-binding</keyword>
<dbReference type="InterPro" id="IPR004101">
    <property type="entry name" value="Mur_ligase_C"/>
</dbReference>
<gene>
    <name evidence="7" type="primary">murD</name>
    <name evidence="11" type="ORF">CALK_1912</name>
</gene>
<dbReference type="STRING" id="1313304.CALK_1912"/>
<dbReference type="GO" id="GO:0051301">
    <property type="term" value="P:cell division"/>
    <property type="evidence" value="ECO:0007669"/>
    <property type="project" value="UniProtKB-KW"/>
</dbReference>
<dbReference type="Proteomes" id="UP000017148">
    <property type="component" value="Unassembled WGS sequence"/>
</dbReference>
<dbReference type="Pfam" id="PF02875">
    <property type="entry name" value="Mur_ligase_C"/>
    <property type="match status" value="1"/>
</dbReference>
<dbReference type="InterPro" id="IPR013221">
    <property type="entry name" value="Mur_ligase_cen"/>
</dbReference>
<comment type="similarity">
    <text evidence="7">Belongs to the MurCDEF family.</text>
</comment>
<keyword evidence="7 8" id="KW-0131">Cell cycle</keyword>
<evidence type="ECO:0000256" key="1">
    <source>
        <dbReference type="ARBA" id="ARBA00004496"/>
    </source>
</evidence>
<evidence type="ECO:0000259" key="9">
    <source>
        <dbReference type="Pfam" id="PF02875"/>
    </source>
</evidence>
<keyword evidence="4 7" id="KW-0436">Ligase</keyword>
<evidence type="ECO:0000313" key="12">
    <source>
        <dbReference type="Proteomes" id="UP000017148"/>
    </source>
</evidence>
<dbReference type="SUPFAM" id="SSF53244">
    <property type="entry name" value="MurD-like peptide ligases, peptide-binding domain"/>
    <property type="match status" value="1"/>
</dbReference>
<evidence type="ECO:0000256" key="8">
    <source>
        <dbReference type="RuleBase" id="RU003664"/>
    </source>
</evidence>
<dbReference type="SUPFAM" id="SSF51984">
    <property type="entry name" value="MurCD N-terminal domain"/>
    <property type="match status" value="1"/>
</dbReference>
<keyword evidence="7 8" id="KW-0133">Cell shape</keyword>
<dbReference type="RefSeq" id="WP_022637337.1">
    <property type="nucleotide sequence ID" value="NZ_ASJR01000017.1"/>
</dbReference>
<dbReference type="Pfam" id="PF08245">
    <property type="entry name" value="Mur_ligase_M"/>
    <property type="match status" value="1"/>
</dbReference>
<comment type="subcellular location">
    <subcellularLocation>
        <location evidence="1 7 8">Cytoplasm</location>
    </subcellularLocation>
</comment>
<dbReference type="SUPFAM" id="SSF53623">
    <property type="entry name" value="MurD-like peptide ligases, catalytic domain"/>
    <property type="match status" value="1"/>
</dbReference>
<dbReference type="InterPro" id="IPR036615">
    <property type="entry name" value="Mur_ligase_C_dom_sf"/>
</dbReference>
<sequence>MSKKIAIIGSGRSACAVARYCVHHGIPHILSDTASVEVVRTRLTDAGIVECCTWEAGGHSAAVFTASQAVISPGIPVDAPICTQLQEAHIPLVGELEFGASRSTLPLIAITGSAGKSTVTSLLSKLLETIYPASPACGNIGYPLTDAVEESGQEGILVCEVSTFQMEWVAQFCPSMAMVLNIFPNHLDRHSSFEEYAQLKERVVTMTEKDGAVILSGRQERLVTLGNSLVNHRVYYFGDVPSEKSGMYVHKSRIYFLTSEGEKTFYASVEGAPLAGVHNEDNYCAAALAAYLHGVPGDIFESVVTNFHGLPHRMERVTAVRGVTYINDSKSTTFDSVCAALSGFPGQKIHLLAGGRFKGGDFKQVAKAIRGRSISLYLFGEAGRTMYTHWNNVAPTHLYSTMEEAFHAASNMADSGEVVLLSPGCSSFDLFPNYIARGNRFKQLVREGDNGTS</sequence>
<dbReference type="Gene3D" id="3.40.50.720">
    <property type="entry name" value="NAD(P)-binding Rossmann-like Domain"/>
    <property type="match status" value="1"/>
</dbReference>
<feature type="binding site" evidence="7">
    <location>
        <begin position="112"/>
        <end position="118"/>
    </location>
    <ligand>
        <name>ATP</name>
        <dbReference type="ChEBI" id="CHEBI:30616"/>
    </ligand>
</feature>
<keyword evidence="7 8" id="KW-0132">Cell division</keyword>
<keyword evidence="5 7" id="KW-0547">Nucleotide-binding</keyword>
<dbReference type="GO" id="GO:0071555">
    <property type="term" value="P:cell wall organization"/>
    <property type="evidence" value="ECO:0007669"/>
    <property type="project" value="UniProtKB-KW"/>
</dbReference>
<comment type="catalytic activity">
    <reaction evidence="7 8">
        <text>UDP-N-acetyl-alpha-D-muramoyl-L-alanine + D-glutamate + ATP = UDP-N-acetyl-alpha-D-muramoyl-L-alanyl-D-glutamate + ADP + phosphate + H(+)</text>
        <dbReference type="Rhea" id="RHEA:16429"/>
        <dbReference type="ChEBI" id="CHEBI:15378"/>
        <dbReference type="ChEBI" id="CHEBI:29986"/>
        <dbReference type="ChEBI" id="CHEBI:30616"/>
        <dbReference type="ChEBI" id="CHEBI:43474"/>
        <dbReference type="ChEBI" id="CHEBI:83898"/>
        <dbReference type="ChEBI" id="CHEBI:83900"/>
        <dbReference type="ChEBI" id="CHEBI:456216"/>
        <dbReference type="EC" id="6.3.2.9"/>
    </reaction>
</comment>
<dbReference type="GO" id="GO:0008360">
    <property type="term" value="P:regulation of cell shape"/>
    <property type="evidence" value="ECO:0007669"/>
    <property type="project" value="UniProtKB-KW"/>
</dbReference>
<dbReference type="InterPro" id="IPR036565">
    <property type="entry name" value="Mur-like_cat_sf"/>
</dbReference>
<keyword evidence="7 8" id="KW-0961">Cell wall biogenesis/degradation</keyword>
<evidence type="ECO:0000256" key="7">
    <source>
        <dbReference type="HAMAP-Rule" id="MF_00639"/>
    </source>
</evidence>
<feature type="domain" description="Mur ligase central" evidence="10">
    <location>
        <begin position="110"/>
        <end position="290"/>
    </location>
</feature>
<dbReference type="GO" id="GO:0005524">
    <property type="term" value="F:ATP binding"/>
    <property type="evidence" value="ECO:0007669"/>
    <property type="project" value="UniProtKB-UniRule"/>
</dbReference>
<comment type="caution">
    <text evidence="11">The sequence shown here is derived from an EMBL/GenBank/DDBJ whole genome shotgun (WGS) entry which is preliminary data.</text>
</comment>
<dbReference type="eggNOG" id="COG0771">
    <property type="taxonomic scope" value="Bacteria"/>
</dbReference>
<evidence type="ECO:0000259" key="10">
    <source>
        <dbReference type="Pfam" id="PF08245"/>
    </source>
</evidence>
<accession>U7D3W6</accession>
<name>U7D3W6_9BACT</name>
<dbReference type="UniPathway" id="UPA00219"/>
<dbReference type="Pfam" id="PF21799">
    <property type="entry name" value="MurD-like_N"/>
    <property type="match status" value="1"/>
</dbReference>
<dbReference type="GO" id="GO:0005737">
    <property type="term" value="C:cytoplasm"/>
    <property type="evidence" value="ECO:0007669"/>
    <property type="project" value="UniProtKB-SubCell"/>
</dbReference>
<dbReference type="PANTHER" id="PTHR43692">
    <property type="entry name" value="UDP-N-ACETYLMURAMOYLALANINE--D-GLUTAMATE LIGASE"/>
    <property type="match status" value="1"/>
</dbReference>
<evidence type="ECO:0000313" key="11">
    <source>
        <dbReference type="EMBL" id="ERP31199.1"/>
    </source>
</evidence>
<dbReference type="Gene3D" id="3.90.190.20">
    <property type="entry name" value="Mur ligase, C-terminal domain"/>
    <property type="match status" value="1"/>
</dbReference>
<dbReference type="GO" id="GO:0008764">
    <property type="term" value="F:UDP-N-acetylmuramoylalanine-D-glutamate ligase activity"/>
    <property type="evidence" value="ECO:0007669"/>
    <property type="project" value="UniProtKB-UniRule"/>
</dbReference>
<protein>
    <recommendedName>
        <fullName evidence="7 8">UDP-N-acetylmuramoylalanine--D-glutamate ligase</fullName>
        <ecNumber evidence="7 8">6.3.2.9</ecNumber>
    </recommendedName>
    <alternativeName>
        <fullName evidence="7">D-glutamic acid-adding enzyme</fullName>
    </alternativeName>
    <alternativeName>
        <fullName evidence="7">UDP-N-acetylmuramoyl-L-alanyl-D-glutamate synthetase</fullName>
    </alternativeName>
</protein>
<dbReference type="EMBL" id="ASJR01000017">
    <property type="protein sequence ID" value="ERP31199.1"/>
    <property type="molecule type" value="Genomic_DNA"/>
</dbReference>
<keyword evidence="12" id="KW-1185">Reference proteome</keyword>
<dbReference type="InterPro" id="IPR005762">
    <property type="entry name" value="MurD"/>
</dbReference>
<evidence type="ECO:0000256" key="2">
    <source>
        <dbReference type="ARBA" id="ARBA00004752"/>
    </source>
</evidence>
<evidence type="ECO:0000256" key="3">
    <source>
        <dbReference type="ARBA" id="ARBA00022490"/>
    </source>
</evidence>